<feature type="domain" description="Histone-lysine N-methyltransferase NSD-like variant PHD zinc finger" evidence="10">
    <location>
        <begin position="44"/>
        <end position="91"/>
    </location>
</feature>
<evidence type="ECO:0000313" key="11">
    <source>
        <dbReference type="EMBL" id="CAL1545418.1"/>
    </source>
</evidence>
<dbReference type="Pfam" id="PF23004">
    <property type="entry name" value="PHDvar_NSD"/>
    <property type="match status" value="1"/>
</dbReference>
<dbReference type="GO" id="GO:0032259">
    <property type="term" value="P:methylation"/>
    <property type="evidence" value="ECO:0007669"/>
    <property type="project" value="UniProtKB-KW"/>
</dbReference>
<evidence type="ECO:0000256" key="3">
    <source>
        <dbReference type="ARBA" id="ARBA00022454"/>
    </source>
</evidence>
<dbReference type="GO" id="GO:0006338">
    <property type="term" value="P:chromatin remodeling"/>
    <property type="evidence" value="ECO:0007669"/>
    <property type="project" value="UniProtKB-ARBA"/>
</dbReference>
<evidence type="ECO:0000256" key="8">
    <source>
        <dbReference type="ARBA" id="ARBA00023242"/>
    </source>
</evidence>
<evidence type="ECO:0000256" key="7">
    <source>
        <dbReference type="ARBA" id="ARBA00022737"/>
    </source>
</evidence>
<feature type="non-terminal residue" evidence="11">
    <location>
        <position position="1"/>
    </location>
</feature>
<keyword evidence="3" id="KW-0158">Chromosome</keyword>
<evidence type="ECO:0000313" key="12">
    <source>
        <dbReference type="Proteomes" id="UP001497497"/>
    </source>
</evidence>
<feature type="non-terminal residue" evidence="11">
    <location>
        <position position="109"/>
    </location>
</feature>
<keyword evidence="8" id="KW-0539">Nucleus</keyword>
<keyword evidence="7" id="KW-0677">Repeat</keyword>
<gene>
    <name evidence="11" type="ORF">GSLYS_00018901001</name>
</gene>
<dbReference type="Pfam" id="PF22908">
    <property type="entry name" value="PHD_NSD"/>
    <property type="match status" value="1"/>
</dbReference>
<dbReference type="PANTHER" id="PTHR22884">
    <property type="entry name" value="SET DOMAIN PROTEINS"/>
    <property type="match status" value="1"/>
</dbReference>
<sequence>KQSDGEIKKCADKSCRKFYHESCLSDLKCTRWVKAGFICPLHACATCSMQDVEGCKLMQCVRCPVAYHASDWCIVAGSQELNGQLLVCSGHFKAVKGNSLHSRVNLKRC</sequence>
<evidence type="ECO:0000256" key="6">
    <source>
        <dbReference type="ARBA" id="ARBA00022691"/>
    </source>
</evidence>
<keyword evidence="12" id="KW-1185">Reference proteome</keyword>
<dbReference type="EMBL" id="CAXITT010000707">
    <property type="protein sequence ID" value="CAL1545418.1"/>
    <property type="molecule type" value="Genomic_DNA"/>
</dbReference>
<dbReference type="GO" id="GO:0005694">
    <property type="term" value="C:chromosome"/>
    <property type="evidence" value="ECO:0007669"/>
    <property type="project" value="UniProtKB-SubCell"/>
</dbReference>
<evidence type="ECO:0000259" key="10">
    <source>
        <dbReference type="Pfam" id="PF23004"/>
    </source>
</evidence>
<evidence type="ECO:0000256" key="2">
    <source>
        <dbReference type="ARBA" id="ARBA00004286"/>
    </source>
</evidence>
<dbReference type="Proteomes" id="UP001497497">
    <property type="component" value="Unassembled WGS sequence"/>
</dbReference>
<dbReference type="GO" id="GO:0005634">
    <property type="term" value="C:nucleus"/>
    <property type="evidence" value="ECO:0007669"/>
    <property type="project" value="UniProtKB-SubCell"/>
</dbReference>
<proteinExistence type="predicted"/>
<protein>
    <submittedName>
        <fullName evidence="11">Uncharacterized protein</fullName>
    </submittedName>
</protein>
<dbReference type="AlphaFoldDB" id="A0AAV2IL00"/>
<dbReference type="InterPro" id="IPR055198">
    <property type="entry name" value="NSD_PHD"/>
</dbReference>
<feature type="domain" description="Histone-lysine N-methyltransferase NSD-like PHD zinc finger" evidence="9">
    <location>
        <begin position="3"/>
        <end position="42"/>
    </location>
</feature>
<evidence type="ECO:0000256" key="5">
    <source>
        <dbReference type="ARBA" id="ARBA00022679"/>
    </source>
</evidence>
<comment type="subcellular location">
    <subcellularLocation>
        <location evidence="2">Chromosome</location>
    </subcellularLocation>
    <subcellularLocation>
        <location evidence="1">Nucleus</location>
    </subcellularLocation>
</comment>
<keyword evidence="6" id="KW-0949">S-adenosyl-L-methionine</keyword>
<name>A0AAV2IL00_LYMST</name>
<dbReference type="GO" id="GO:0008168">
    <property type="term" value="F:methyltransferase activity"/>
    <property type="evidence" value="ECO:0007669"/>
    <property type="project" value="UniProtKB-KW"/>
</dbReference>
<evidence type="ECO:0000256" key="1">
    <source>
        <dbReference type="ARBA" id="ARBA00004123"/>
    </source>
</evidence>
<dbReference type="InterPro" id="IPR013083">
    <property type="entry name" value="Znf_RING/FYVE/PHD"/>
</dbReference>
<keyword evidence="5" id="KW-0808">Transferase</keyword>
<comment type="caution">
    <text evidence="11">The sequence shown here is derived from an EMBL/GenBank/DDBJ whole genome shotgun (WGS) entry which is preliminary data.</text>
</comment>
<dbReference type="Gene3D" id="3.30.40.10">
    <property type="entry name" value="Zinc/RING finger domain, C3HC4 (zinc finger)"/>
    <property type="match status" value="1"/>
</dbReference>
<reference evidence="11 12" key="1">
    <citation type="submission" date="2024-04" db="EMBL/GenBank/DDBJ databases">
        <authorList>
            <consortium name="Genoscope - CEA"/>
            <person name="William W."/>
        </authorList>
    </citation>
    <scope>NUCLEOTIDE SEQUENCE [LARGE SCALE GENOMIC DNA]</scope>
</reference>
<dbReference type="InterPro" id="IPR055197">
    <property type="entry name" value="PHDvar_NSD"/>
</dbReference>
<organism evidence="11 12">
    <name type="scientific">Lymnaea stagnalis</name>
    <name type="common">Great pond snail</name>
    <name type="synonym">Helix stagnalis</name>
    <dbReference type="NCBI Taxonomy" id="6523"/>
    <lineage>
        <taxon>Eukaryota</taxon>
        <taxon>Metazoa</taxon>
        <taxon>Spiralia</taxon>
        <taxon>Lophotrochozoa</taxon>
        <taxon>Mollusca</taxon>
        <taxon>Gastropoda</taxon>
        <taxon>Heterobranchia</taxon>
        <taxon>Euthyneura</taxon>
        <taxon>Panpulmonata</taxon>
        <taxon>Hygrophila</taxon>
        <taxon>Lymnaeoidea</taxon>
        <taxon>Lymnaeidae</taxon>
        <taxon>Lymnaea</taxon>
    </lineage>
</organism>
<accession>A0AAV2IL00</accession>
<evidence type="ECO:0000259" key="9">
    <source>
        <dbReference type="Pfam" id="PF22908"/>
    </source>
</evidence>
<dbReference type="CDD" id="cd15566">
    <property type="entry name" value="PHD3_NSD"/>
    <property type="match status" value="1"/>
</dbReference>
<keyword evidence="4" id="KW-0489">Methyltransferase</keyword>
<evidence type="ECO:0000256" key="4">
    <source>
        <dbReference type="ARBA" id="ARBA00022603"/>
    </source>
</evidence>
<dbReference type="InterPro" id="IPR050777">
    <property type="entry name" value="SET2_Histone-Lys_MeTrsfase"/>
</dbReference>